<sequence>MSSLPPVPAGQETFYYASQTTFWIFFRQARALVERALGAQLDSLGLALPRFKDDPDGVYLALVPSFYTCALNLSSGGVTSTTMQGVSEAEFNVLVHPKSQAARLPDLTFQEFLLGWEQHKLIGQLRLDVITDNVGAVIGGREKYGEHKFRGFIRYCFPLPNDNARTPVPFHVEFSAYTTERMLHEELVFSLRSGVGALQPVSVDASEVVVYGALPPEPQDGTRQRAIGSRRNHFGTFSLYTPTEVHPAQVPSLQYGPCHNAAPLHYNGKSIPGAEEWPKQMRDRMQQLLTDAPVAAFMLFASPPVEIEPRPFYIDPQ</sequence>
<organism evidence="1 2">
    <name type="scientific">Cystobacter fuscus (strain ATCC 25194 / DSM 2262 / NBRC 100088 / M29)</name>
    <dbReference type="NCBI Taxonomy" id="1242864"/>
    <lineage>
        <taxon>Bacteria</taxon>
        <taxon>Pseudomonadati</taxon>
        <taxon>Myxococcota</taxon>
        <taxon>Myxococcia</taxon>
        <taxon>Myxococcales</taxon>
        <taxon>Cystobacterineae</taxon>
        <taxon>Archangiaceae</taxon>
        <taxon>Cystobacter</taxon>
    </lineage>
</organism>
<protein>
    <submittedName>
        <fullName evidence="1">Uncharacterized protein</fullName>
    </submittedName>
</protein>
<proteinExistence type="predicted"/>
<keyword evidence="2" id="KW-1185">Reference proteome</keyword>
<dbReference type="RefSeq" id="WP_002630464.1">
    <property type="nucleotide sequence ID" value="NZ_ANAH02000005.1"/>
</dbReference>
<dbReference type="OrthoDB" id="3423940at2"/>
<dbReference type="AlphaFoldDB" id="S9R2U1"/>
<comment type="caution">
    <text evidence="1">The sequence shown here is derived from an EMBL/GenBank/DDBJ whole genome shotgun (WGS) entry which is preliminary data.</text>
</comment>
<dbReference type="eggNOG" id="ENOG5033RP0">
    <property type="taxonomic scope" value="Bacteria"/>
</dbReference>
<reference evidence="1" key="1">
    <citation type="submission" date="2013-05" db="EMBL/GenBank/DDBJ databases">
        <title>Genome assembly of Cystobacter fuscus DSM 2262.</title>
        <authorList>
            <person name="Sharma G."/>
            <person name="Khatri I."/>
            <person name="Kaur C."/>
            <person name="Mayilraj S."/>
            <person name="Subramanian S."/>
        </authorList>
    </citation>
    <scope>NUCLEOTIDE SEQUENCE [LARGE SCALE GENOMIC DNA]</scope>
    <source>
        <strain evidence="1">DSM 2262</strain>
    </source>
</reference>
<gene>
    <name evidence="1" type="ORF">D187_005613</name>
</gene>
<evidence type="ECO:0000313" key="2">
    <source>
        <dbReference type="Proteomes" id="UP000011682"/>
    </source>
</evidence>
<evidence type="ECO:0000313" key="1">
    <source>
        <dbReference type="EMBL" id="EPX63208.1"/>
    </source>
</evidence>
<dbReference type="EMBL" id="ANAH02000005">
    <property type="protein sequence ID" value="EPX63208.1"/>
    <property type="molecule type" value="Genomic_DNA"/>
</dbReference>
<accession>S9R2U1</accession>
<name>S9R2U1_CYSF2</name>
<dbReference type="Proteomes" id="UP000011682">
    <property type="component" value="Unassembled WGS sequence"/>
</dbReference>